<keyword evidence="6" id="KW-0472">Membrane</keyword>
<feature type="domain" description="Sushi" evidence="8">
    <location>
        <begin position="254"/>
        <end position="321"/>
    </location>
</feature>
<dbReference type="PROSITE" id="PS50923">
    <property type="entry name" value="SUSHI"/>
    <property type="match status" value="4"/>
</dbReference>
<dbReference type="SUPFAM" id="SSF57535">
    <property type="entry name" value="Complement control module/SCR domain"/>
    <property type="match status" value="5"/>
</dbReference>
<keyword evidence="6" id="KW-0812">Transmembrane</keyword>
<evidence type="ECO:0000256" key="2">
    <source>
        <dbReference type="ARBA" id="ARBA00022737"/>
    </source>
</evidence>
<keyword evidence="4" id="KW-0768">Sushi</keyword>
<feature type="region of interest" description="Disordered" evidence="5">
    <location>
        <begin position="488"/>
        <end position="540"/>
    </location>
</feature>
<protein>
    <recommendedName>
        <fullName evidence="8">Sushi domain-containing protein</fullName>
    </recommendedName>
</protein>
<organism evidence="9 10">
    <name type="scientific">Bemisia tabaci</name>
    <name type="common">Sweetpotato whitefly</name>
    <name type="synonym">Aleurodes tabaci</name>
    <dbReference type="NCBI Taxonomy" id="7038"/>
    <lineage>
        <taxon>Eukaryota</taxon>
        <taxon>Metazoa</taxon>
        <taxon>Ecdysozoa</taxon>
        <taxon>Arthropoda</taxon>
        <taxon>Hexapoda</taxon>
        <taxon>Insecta</taxon>
        <taxon>Pterygota</taxon>
        <taxon>Neoptera</taxon>
        <taxon>Paraneoptera</taxon>
        <taxon>Hemiptera</taxon>
        <taxon>Sternorrhyncha</taxon>
        <taxon>Aleyrodoidea</taxon>
        <taxon>Aleyrodidae</taxon>
        <taxon>Aleyrodinae</taxon>
        <taxon>Bemisia</taxon>
    </lineage>
</organism>
<keyword evidence="10" id="KW-1185">Reference proteome</keyword>
<gene>
    <name evidence="9" type="ORF">BEMITA_LOCUS6333</name>
</gene>
<evidence type="ECO:0000256" key="7">
    <source>
        <dbReference type="SAM" id="SignalP"/>
    </source>
</evidence>
<evidence type="ECO:0000256" key="5">
    <source>
        <dbReference type="SAM" id="MobiDB-lite"/>
    </source>
</evidence>
<feature type="disulfide bond" evidence="4">
    <location>
        <begin position="82"/>
        <end position="109"/>
    </location>
</feature>
<feature type="compositionally biased region" description="Polar residues" evidence="5">
    <location>
        <begin position="531"/>
        <end position="540"/>
    </location>
</feature>
<feature type="compositionally biased region" description="Polar residues" evidence="5">
    <location>
        <begin position="584"/>
        <end position="598"/>
    </location>
</feature>
<dbReference type="PANTHER" id="PTHR45656:SF4">
    <property type="entry name" value="PROTEIN CBR-CLEC-78"/>
    <property type="match status" value="1"/>
</dbReference>
<evidence type="ECO:0000256" key="6">
    <source>
        <dbReference type="SAM" id="Phobius"/>
    </source>
</evidence>
<proteinExistence type="predicted"/>
<reference evidence="9" key="1">
    <citation type="submission" date="2021-12" db="EMBL/GenBank/DDBJ databases">
        <authorList>
            <person name="King R."/>
        </authorList>
    </citation>
    <scope>NUCLEOTIDE SEQUENCE</scope>
</reference>
<dbReference type="SMART" id="SM00032">
    <property type="entry name" value="CCP"/>
    <property type="match status" value="5"/>
</dbReference>
<evidence type="ECO:0000313" key="9">
    <source>
        <dbReference type="EMBL" id="CAH0387299.1"/>
    </source>
</evidence>
<feature type="signal peptide" evidence="7">
    <location>
        <begin position="1"/>
        <end position="30"/>
    </location>
</feature>
<evidence type="ECO:0000256" key="1">
    <source>
        <dbReference type="ARBA" id="ARBA00022729"/>
    </source>
</evidence>
<accession>A0A9P0ABF7</accession>
<feature type="disulfide bond" evidence="4">
    <location>
        <begin position="53"/>
        <end position="96"/>
    </location>
</feature>
<feature type="transmembrane region" description="Helical" evidence="6">
    <location>
        <begin position="405"/>
        <end position="430"/>
    </location>
</feature>
<feature type="domain" description="Sushi" evidence="8">
    <location>
        <begin position="323"/>
        <end position="390"/>
    </location>
</feature>
<keyword evidence="2" id="KW-0677">Repeat</keyword>
<dbReference type="Gene3D" id="2.10.70.10">
    <property type="entry name" value="Complement Module, domain 1"/>
    <property type="match status" value="5"/>
</dbReference>
<keyword evidence="3 4" id="KW-1015">Disulfide bond</keyword>
<dbReference type="InterPro" id="IPR035976">
    <property type="entry name" value="Sushi/SCR/CCP_sf"/>
</dbReference>
<dbReference type="Proteomes" id="UP001152759">
    <property type="component" value="Chromosome 3"/>
</dbReference>
<feature type="domain" description="Sushi" evidence="8">
    <location>
        <begin position="51"/>
        <end position="111"/>
    </location>
</feature>
<evidence type="ECO:0000256" key="3">
    <source>
        <dbReference type="ARBA" id="ARBA00023157"/>
    </source>
</evidence>
<feature type="chain" id="PRO_5040363343" description="Sushi domain-containing protein" evidence="7">
    <location>
        <begin position="31"/>
        <end position="598"/>
    </location>
</feature>
<evidence type="ECO:0000259" key="8">
    <source>
        <dbReference type="PROSITE" id="PS50923"/>
    </source>
</evidence>
<feature type="region of interest" description="Disordered" evidence="5">
    <location>
        <begin position="568"/>
        <end position="598"/>
    </location>
</feature>
<dbReference type="CDD" id="cd00033">
    <property type="entry name" value="CCP"/>
    <property type="match status" value="4"/>
</dbReference>
<dbReference type="KEGG" id="btab:109030532"/>
<feature type="domain" description="Sushi" evidence="8">
    <location>
        <begin position="177"/>
        <end position="240"/>
    </location>
</feature>
<dbReference type="Pfam" id="PF00084">
    <property type="entry name" value="Sushi"/>
    <property type="match status" value="5"/>
</dbReference>
<dbReference type="AlphaFoldDB" id="A0A9P0ABF7"/>
<feature type="compositionally biased region" description="Low complexity" evidence="5">
    <location>
        <begin position="516"/>
        <end position="530"/>
    </location>
</feature>
<evidence type="ECO:0000313" key="10">
    <source>
        <dbReference type="Proteomes" id="UP001152759"/>
    </source>
</evidence>
<evidence type="ECO:0000256" key="4">
    <source>
        <dbReference type="PROSITE-ProRule" id="PRU00302"/>
    </source>
</evidence>
<keyword evidence="6" id="KW-1133">Transmembrane helix</keyword>
<keyword evidence="1 7" id="KW-0732">Signal</keyword>
<name>A0A9P0ABF7_BEMTA</name>
<dbReference type="PANTHER" id="PTHR45656">
    <property type="entry name" value="PROTEIN CBR-CLEC-78"/>
    <property type="match status" value="1"/>
</dbReference>
<dbReference type="InterPro" id="IPR051277">
    <property type="entry name" value="SEZ6_CSMD_C4BPB_Regulators"/>
</dbReference>
<sequence length="598" mass="65107">MAERSLIYPWLISILQSSVFILFLHGQTSGDDTSYSAVVDLGKEHIQGNSSKCGFFGPIENGKIELSAYDENEVRQFYTVSCHPGFELNGPSRLVCEKGVWVNSSWPYCVQKCVAPEMIMNGAVAIDGRSKEDGFFLPNAKAHYMCQDGFFLSPSISKERQCINGSWSGRTPVCIRTQCNPPEPLENGYLLDRHHKNGVYSNGDIILYGCEEGFTLEGYSASVCNGEGEWTPSANRKCVSKIEVEFKSKLAEAPVCPPPPNIPFVKFTRVEGMQIANNVLSGSMFQAHCQPGYQNVLSPCVPAIFTCNNGVWKGEIPKCEKVTSCVEPVSMSQNGLRFNVPLGTEMSGSFRIGSKVIYDCLPGYILHGEAVLTCSKSGCWEPNALPKCLPQAQLLPTFNGRPVDYVSGTLLVTLLTAVTILLVLLGICLVSMRQRAPPPAITTVPPPTLLQSHPDRLALIAFTDAVQVGQSGLPSYEEATRDRFSHRFHRPPHWTQPSRRAVTRQPSSVGGDSMGSTDTMTNDSNSTNVTLDTVSSHSGSQTASCRAICGSLASFDTSSVINTEGVPLLEESEQEENAIKDNESGSFKSAQRVSPELT</sequence>
<comment type="caution">
    <text evidence="4">Lacks conserved residue(s) required for the propagation of feature annotation.</text>
</comment>
<dbReference type="InterPro" id="IPR000436">
    <property type="entry name" value="Sushi_SCR_CCP_dom"/>
</dbReference>
<dbReference type="EMBL" id="OU963864">
    <property type="protein sequence ID" value="CAH0387299.1"/>
    <property type="molecule type" value="Genomic_DNA"/>
</dbReference>